<name>A0A9K3EIM0_HELAN</name>
<proteinExistence type="predicted"/>
<organism evidence="1 2">
    <name type="scientific">Helianthus annuus</name>
    <name type="common">Common sunflower</name>
    <dbReference type="NCBI Taxonomy" id="4232"/>
    <lineage>
        <taxon>Eukaryota</taxon>
        <taxon>Viridiplantae</taxon>
        <taxon>Streptophyta</taxon>
        <taxon>Embryophyta</taxon>
        <taxon>Tracheophyta</taxon>
        <taxon>Spermatophyta</taxon>
        <taxon>Magnoliopsida</taxon>
        <taxon>eudicotyledons</taxon>
        <taxon>Gunneridae</taxon>
        <taxon>Pentapetalae</taxon>
        <taxon>asterids</taxon>
        <taxon>campanulids</taxon>
        <taxon>Asterales</taxon>
        <taxon>Asteraceae</taxon>
        <taxon>Asteroideae</taxon>
        <taxon>Heliantheae alliance</taxon>
        <taxon>Heliantheae</taxon>
        <taxon>Helianthus</taxon>
    </lineage>
</organism>
<reference evidence="1" key="2">
    <citation type="submission" date="2020-06" db="EMBL/GenBank/DDBJ databases">
        <title>Helianthus annuus Genome sequencing and assembly Release 2.</title>
        <authorList>
            <person name="Gouzy J."/>
            <person name="Langlade N."/>
            <person name="Munos S."/>
        </authorList>
    </citation>
    <scope>NUCLEOTIDE SEQUENCE</scope>
    <source>
        <tissue evidence="1">Leaves</tissue>
    </source>
</reference>
<sequence length="48" mass="5593">MILERPKSLQECFWSRIQHSRNAWVEITTASFINQGLSSCTLSVPKIW</sequence>
<comment type="caution">
    <text evidence="1">The sequence shown here is derived from an EMBL/GenBank/DDBJ whole genome shotgun (WGS) entry which is preliminary data.</text>
</comment>
<gene>
    <name evidence="1" type="ORF">HanXRQr2_Chr13g0593401</name>
</gene>
<dbReference type="Proteomes" id="UP000215914">
    <property type="component" value="Unassembled WGS sequence"/>
</dbReference>
<evidence type="ECO:0000313" key="1">
    <source>
        <dbReference type="EMBL" id="KAF5773855.1"/>
    </source>
</evidence>
<keyword evidence="2" id="KW-1185">Reference proteome</keyword>
<dbReference type="AlphaFoldDB" id="A0A9K3EIM0"/>
<accession>A0A9K3EIM0</accession>
<protein>
    <submittedName>
        <fullName evidence="1">Uncharacterized protein</fullName>
    </submittedName>
</protein>
<reference evidence="1" key="1">
    <citation type="journal article" date="2017" name="Nature">
        <title>The sunflower genome provides insights into oil metabolism, flowering and Asterid evolution.</title>
        <authorList>
            <person name="Badouin H."/>
            <person name="Gouzy J."/>
            <person name="Grassa C.J."/>
            <person name="Murat F."/>
            <person name="Staton S.E."/>
            <person name="Cottret L."/>
            <person name="Lelandais-Briere C."/>
            <person name="Owens G.L."/>
            <person name="Carrere S."/>
            <person name="Mayjonade B."/>
            <person name="Legrand L."/>
            <person name="Gill N."/>
            <person name="Kane N.C."/>
            <person name="Bowers J.E."/>
            <person name="Hubner S."/>
            <person name="Bellec A."/>
            <person name="Berard A."/>
            <person name="Berges H."/>
            <person name="Blanchet N."/>
            <person name="Boniface M.C."/>
            <person name="Brunel D."/>
            <person name="Catrice O."/>
            <person name="Chaidir N."/>
            <person name="Claudel C."/>
            <person name="Donnadieu C."/>
            <person name="Faraut T."/>
            <person name="Fievet G."/>
            <person name="Helmstetter N."/>
            <person name="King M."/>
            <person name="Knapp S.J."/>
            <person name="Lai Z."/>
            <person name="Le Paslier M.C."/>
            <person name="Lippi Y."/>
            <person name="Lorenzon L."/>
            <person name="Mandel J.R."/>
            <person name="Marage G."/>
            <person name="Marchand G."/>
            <person name="Marquand E."/>
            <person name="Bret-Mestries E."/>
            <person name="Morien E."/>
            <person name="Nambeesan S."/>
            <person name="Nguyen T."/>
            <person name="Pegot-Espagnet P."/>
            <person name="Pouilly N."/>
            <person name="Raftis F."/>
            <person name="Sallet E."/>
            <person name="Schiex T."/>
            <person name="Thomas J."/>
            <person name="Vandecasteele C."/>
            <person name="Vares D."/>
            <person name="Vear F."/>
            <person name="Vautrin S."/>
            <person name="Crespi M."/>
            <person name="Mangin B."/>
            <person name="Burke J.M."/>
            <person name="Salse J."/>
            <person name="Munos S."/>
            <person name="Vincourt P."/>
            <person name="Rieseberg L.H."/>
            <person name="Langlade N.B."/>
        </authorList>
    </citation>
    <scope>NUCLEOTIDE SEQUENCE</scope>
    <source>
        <tissue evidence="1">Leaves</tissue>
    </source>
</reference>
<dbReference type="EMBL" id="MNCJ02000328">
    <property type="protein sequence ID" value="KAF5773855.1"/>
    <property type="molecule type" value="Genomic_DNA"/>
</dbReference>
<evidence type="ECO:0000313" key="2">
    <source>
        <dbReference type="Proteomes" id="UP000215914"/>
    </source>
</evidence>
<dbReference type="Gramene" id="mRNA:HanXRQr2_Chr13g0593401">
    <property type="protein sequence ID" value="mRNA:HanXRQr2_Chr13g0593401"/>
    <property type="gene ID" value="HanXRQr2_Chr13g0593401"/>
</dbReference>